<dbReference type="EMBL" id="MU150352">
    <property type="protein sequence ID" value="KAF9458018.1"/>
    <property type="molecule type" value="Genomic_DNA"/>
</dbReference>
<dbReference type="AlphaFoldDB" id="A0A9P6CEI5"/>
<reference evidence="1" key="1">
    <citation type="submission" date="2020-11" db="EMBL/GenBank/DDBJ databases">
        <authorList>
            <consortium name="DOE Joint Genome Institute"/>
            <person name="Ahrendt S."/>
            <person name="Riley R."/>
            <person name="Andreopoulos W."/>
            <person name="Labutti K."/>
            <person name="Pangilinan J."/>
            <person name="Ruiz-Duenas F.J."/>
            <person name="Barrasa J.M."/>
            <person name="Sanchez-Garcia M."/>
            <person name="Camarero S."/>
            <person name="Miyauchi S."/>
            <person name="Serrano A."/>
            <person name="Linde D."/>
            <person name="Babiker R."/>
            <person name="Drula E."/>
            <person name="Ayuso-Fernandez I."/>
            <person name="Pacheco R."/>
            <person name="Padilla G."/>
            <person name="Ferreira P."/>
            <person name="Barriuso J."/>
            <person name="Kellner H."/>
            <person name="Castanera R."/>
            <person name="Alfaro M."/>
            <person name="Ramirez L."/>
            <person name="Pisabarro A.G."/>
            <person name="Kuo A."/>
            <person name="Tritt A."/>
            <person name="Lipzen A."/>
            <person name="He G."/>
            <person name="Yan M."/>
            <person name="Ng V."/>
            <person name="Cullen D."/>
            <person name="Martin F."/>
            <person name="Rosso M.-N."/>
            <person name="Henrissat B."/>
            <person name="Hibbett D."/>
            <person name="Martinez A.T."/>
            <person name="Grigoriev I.V."/>
        </authorList>
    </citation>
    <scope>NUCLEOTIDE SEQUENCE</scope>
    <source>
        <strain evidence="1">CBS 247.69</strain>
    </source>
</reference>
<proteinExistence type="predicted"/>
<comment type="caution">
    <text evidence="1">The sequence shown here is derived from an EMBL/GenBank/DDBJ whole genome shotgun (WGS) entry which is preliminary data.</text>
</comment>
<protein>
    <submittedName>
        <fullName evidence="1">Uncharacterized protein</fullName>
    </submittedName>
</protein>
<gene>
    <name evidence="1" type="ORF">BDZ94DRAFT_155427</name>
</gene>
<evidence type="ECO:0000313" key="2">
    <source>
        <dbReference type="Proteomes" id="UP000807353"/>
    </source>
</evidence>
<evidence type="ECO:0000313" key="1">
    <source>
        <dbReference type="EMBL" id="KAF9458018.1"/>
    </source>
</evidence>
<dbReference type="OrthoDB" id="37659at2759"/>
<organism evidence="1 2">
    <name type="scientific">Collybia nuda</name>
    <dbReference type="NCBI Taxonomy" id="64659"/>
    <lineage>
        <taxon>Eukaryota</taxon>
        <taxon>Fungi</taxon>
        <taxon>Dikarya</taxon>
        <taxon>Basidiomycota</taxon>
        <taxon>Agaricomycotina</taxon>
        <taxon>Agaricomycetes</taxon>
        <taxon>Agaricomycetidae</taxon>
        <taxon>Agaricales</taxon>
        <taxon>Tricholomatineae</taxon>
        <taxon>Clitocybaceae</taxon>
        <taxon>Collybia</taxon>
    </lineage>
</organism>
<accession>A0A9P6CEI5</accession>
<name>A0A9P6CEI5_9AGAR</name>
<keyword evidence="2" id="KW-1185">Reference proteome</keyword>
<dbReference type="Proteomes" id="UP000807353">
    <property type="component" value="Unassembled WGS sequence"/>
</dbReference>
<sequence length="167" mass="19024">MSEYLDDMGKPPGKKPPNQVDHLYKERDEVLAVVLFVTRSSIRPYNPRNNHWLIAWELGMYGTNPIHRRIAVVQEAGVDHLTNWGPLTKSASNATVTKTIGIPLKSMTLEERQKLEEIAVNTPVLRPDGEWNCQDWLISVFEKAEERGIITNEEWSAAVEEAMKVTE</sequence>